<dbReference type="Gene3D" id="3.80.10.10">
    <property type="entry name" value="Ribonuclease Inhibitor"/>
    <property type="match status" value="1"/>
</dbReference>
<feature type="domain" description="Disease resistance protein At4g27190-like leucine-rich repeats" evidence="2">
    <location>
        <begin position="62"/>
        <end position="168"/>
    </location>
</feature>
<name>A0ABQ4Y9X4_9ASTR</name>
<dbReference type="InterPro" id="IPR032675">
    <property type="entry name" value="LRR_dom_sf"/>
</dbReference>
<gene>
    <name evidence="3" type="ORF">Tco_0706533</name>
</gene>
<sequence length="188" mass="21520">MLDEENEKIWILVKSSNLVGVNLFSCNLFPFLNNLQELQVRWCGSIQVLFDIESGRVGKLEEQVCTSSLRSIIVEECDSLVNLLPSNPMPLFNHLEQLTVIKCASIEVIFDIDMGCVSSSRLRSIYLRRLGKLREVWRIKDVGNNLIHGFEAVERIDIRECERFENTITLARGSGKDVKQGLKMKTFK</sequence>
<dbReference type="PANTHER" id="PTHR33463">
    <property type="entry name" value="NB-ARC DOMAIN-CONTAINING PROTEIN-RELATED"/>
    <property type="match status" value="1"/>
</dbReference>
<dbReference type="InterPro" id="IPR050905">
    <property type="entry name" value="Plant_NBS-LRR"/>
</dbReference>
<proteinExistence type="predicted"/>
<dbReference type="PANTHER" id="PTHR33463:SF198">
    <property type="entry name" value="RPP4C3"/>
    <property type="match status" value="1"/>
</dbReference>
<evidence type="ECO:0000259" key="2">
    <source>
        <dbReference type="Pfam" id="PF23247"/>
    </source>
</evidence>
<dbReference type="EMBL" id="BQNB010010172">
    <property type="protein sequence ID" value="GJS73692.1"/>
    <property type="molecule type" value="Genomic_DNA"/>
</dbReference>
<organism evidence="3 4">
    <name type="scientific">Tanacetum coccineum</name>
    <dbReference type="NCBI Taxonomy" id="301880"/>
    <lineage>
        <taxon>Eukaryota</taxon>
        <taxon>Viridiplantae</taxon>
        <taxon>Streptophyta</taxon>
        <taxon>Embryophyta</taxon>
        <taxon>Tracheophyta</taxon>
        <taxon>Spermatophyta</taxon>
        <taxon>Magnoliopsida</taxon>
        <taxon>eudicotyledons</taxon>
        <taxon>Gunneridae</taxon>
        <taxon>Pentapetalae</taxon>
        <taxon>asterids</taxon>
        <taxon>campanulids</taxon>
        <taxon>Asterales</taxon>
        <taxon>Asteraceae</taxon>
        <taxon>Asteroideae</taxon>
        <taxon>Anthemideae</taxon>
        <taxon>Anthemidinae</taxon>
        <taxon>Tanacetum</taxon>
    </lineage>
</organism>
<accession>A0ABQ4Y9X4</accession>
<dbReference type="Pfam" id="PF23247">
    <property type="entry name" value="LRR_RPS2"/>
    <property type="match status" value="2"/>
</dbReference>
<feature type="domain" description="Disease resistance protein At4g27190-like leucine-rich repeats" evidence="2">
    <location>
        <begin position="20"/>
        <end position="56"/>
    </location>
</feature>
<evidence type="ECO:0000313" key="3">
    <source>
        <dbReference type="EMBL" id="GJS73692.1"/>
    </source>
</evidence>
<reference evidence="3" key="2">
    <citation type="submission" date="2022-01" db="EMBL/GenBank/DDBJ databases">
        <authorList>
            <person name="Yamashiro T."/>
            <person name="Shiraishi A."/>
            <person name="Satake H."/>
            <person name="Nakayama K."/>
        </authorList>
    </citation>
    <scope>NUCLEOTIDE SEQUENCE</scope>
</reference>
<evidence type="ECO:0000256" key="1">
    <source>
        <dbReference type="ARBA" id="ARBA00022821"/>
    </source>
</evidence>
<dbReference type="SUPFAM" id="SSF52047">
    <property type="entry name" value="RNI-like"/>
    <property type="match status" value="1"/>
</dbReference>
<dbReference type="InterPro" id="IPR057135">
    <property type="entry name" value="At4g27190-like_LRR"/>
</dbReference>
<protein>
    <submittedName>
        <fullName evidence="3">NB-ARC domains-containing protein</fullName>
    </submittedName>
</protein>
<keyword evidence="4" id="KW-1185">Reference proteome</keyword>
<reference evidence="3" key="1">
    <citation type="journal article" date="2022" name="Int. J. Mol. Sci.">
        <title>Draft Genome of Tanacetum Coccineum: Genomic Comparison of Closely Related Tanacetum-Family Plants.</title>
        <authorList>
            <person name="Yamashiro T."/>
            <person name="Shiraishi A."/>
            <person name="Nakayama K."/>
            <person name="Satake H."/>
        </authorList>
    </citation>
    <scope>NUCLEOTIDE SEQUENCE</scope>
</reference>
<comment type="caution">
    <text evidence="3">The sequence shown here is derived from an EMBL/GenBank/DDBJ whole genome shotgun (WGS) entry which is preliminary data.</text>
</comment>
<dbReference type="Proteomes" id="UP001151760">
    <property type="component" value="Unassembled WGS sequence"/>
</dbReference>
<keyword evidence="1" id="KW-0611">Plant defense</keyword>
<evidence type="ECO:0000313" key="4">
    <source>
        <dbReference type="Proteomes" id="UP001151760"/>
    </source>
</evidence>